<sequence>MAKQFPAISPEHQAFIEKQPIFFVGTAAADGRVNVSPKGMDSLRVLGPNRVMWLNVTGSGNETAAHLLLLPRMTLMFCAFDGAPLILRLYGTARMVQPDQAEWADLYTQFPALPAARQIYLLDVDLVQTSCGMAVPLMDFHEGRENLNEVHRKLSDEQLGDYRQRKNARSIDGFPTGLPEATEAQLS</sequence>
<dbReference type="STRING" id="249408.BOO71_0008494"/>
<proteinExistence type="predicted"/>
<organism evidence="2 3">
    <name type="scientific">Deinococcus marmoris</name>
    <dbReference type="NCBI Taxonomy" id="249408"/>
    <lineage>
        <taxon>Bacteria</taxon>
        <taxon>Thermotogati</taxon>
        <taxon>Deinococcota</taxon>
        <taxon>Deinococci</taxon>
        <taxon>Deinococcales</taxon>
        <taxon>Deinococcaceae</taxon>
        <taxon>Deinococcus</taxon>
    </lineage>
</organism>
<reference evidence="2 3" key="1">
    <citation type="submission" date="2017-01" db="EMBL/GenBank/DDBJ databases">
        <title>Genome Analysis of Deinococcus marmoris KOPRI26562.</title>
        <authorList>
            <person name="Kim J.H."/>
            <person name="Oh H.-M."/>
        </authorList>
    </citation>
    <scope>NUCLEOTIDE SEQUENCE [LARGE SCALE GENOMIC DNA]</scope>
    <source>
        <strain evidence="2 3">KOPRI26562</strain>
    </source>
</reference>
<keyword evidence="3" id="KW-1185">Reference proteome</keyword>
<dbReference type="PANTHER" id="PTHR39336:SF1">
    <property type="entry name" value="PYRIDOXAMINE PHOSPHATE OXIDASE FAMILY PROTEIN (AFU_ORTHOLOGUE AFUA_6G11440)"/>
    <property type="match status" value="1"/>
</dbReference>
<dbReference type="SUPFAM" id="SSF50475">
    <property type="entry name" value="FMN-binding split barrel"/>
    <property type="match status" value="1"/>
</dbReference>
<evidence type="ECO:0000313" key="3">
    <source>
        <dbReference type="Proteomes" id="UP000186607"/>
    </source>
</evidence>
<dbReference type="InterPro" id="IPR011576">
    <property type="entry name" value="Pyridox_Oxase_N"/>
</dbReference>
<dbReference type="Proteomes" id="UP000186607">
    <property type="component" value="Unassembled WGS sequence"/>
</dbReference>
<accession>A0A1U7NX51</accession>
<evidence type="ECO:0000259" key="1">
    <source>
        <dbReference type="Pfam" id="PF01243"/>
    </source>
</evidence>
<protein>
    <recommendedName>
        <fullName evidence="1">Pyridoxamine 5'-phosphate oxidase N-terminal domain-containing protein</fullName>
    </recommendedName>
</protein>
<dbReference type="Pfam" id="PF01243">
    <property type="entry name" value="PNPOx_N"/>
    <property type="match status" value="1"/>
</dbReference>
<dbReference type="InterPro" id="IPR012349">
    <property type="entry name" value="Split_barrel_FMN-bd"/>
</dbReference>
<name>A0A1U7NX51_9DEIO</name>
<dbReference type="OrthoDB" id="115989at2"/>
<dbReference type="RefSeq" id="WP_075833597.1">
    <property type="nucleotide sequence ID" value="NZ_MSTI01000095.1"/>
</dbReference>
<dbReference type="PANTHER" id="PTHR39336">
    <property type="entry name" value="PYRIDOXAMINE PHOSPHATE OXIDASE FAMILY PROTEIN (AFU_ORTHOLOGUE AFUA_6G11440)"/>
    <property type="match status" value="1"/>
</dbReference>
<comment type="caution">
    <text evidence="2">The sequence shown here is derived from an EMBL/GenBank/DDBJ whole genome shotgun (WGS) entry which is preliminary data.</text>
</comment>
<feature type="domain" description="Pyridoxamine 5'-phosphate oxidase N-terminal" evidence="1">
    <location>
        <begin position="9"/>
        <end position="129"/>
    </location>
</feature>
<gene>
    <name evidence="2" type="ORF">BOO71_0008494</name>
</gene>
<dbReference type="AlphaFoldDB" id="A0A1U7NX51"/>
<dbReference type="eggNOG" id="COG3576">
    <property type="taxonomic scope" value="Bacteria"/>
</dbReference>
<dbReference type="Gene3D" id="2.30.110.10">
    <property type="entry name" value="Electron Transport, Fmn-binding Protein, Chain A"/>
    <property type="match status" value="1"/>
</dbReference>
<dbReference type="EMBL" id="MSTI01000095">
    <property type="protein sequence ID" value="OLV17505.1"/>
    <property type="molecule type" value="Genomic_DNA"/>
</dbReference>
<evidence type="ECO:0000313" key="2">
    <source>
        <dbReference type="EMBL" id="OLV17505.1"/>
    </source>
</evidence>